<dbReference type="Pfam" id="PF13828">
    <property type="entry name" value="DUF4190"/>
    <property type="match status" value="1"/>
</dbReference>
<evidence type="ECO:0000259" key="3">
    <source>
        <dbReference type="Pfam" id="PF13828"/>
    </source>
</evidence>
<evidence type="ECO:0000256" key="1">
    <source>
        <dbReference type="SAM" id="MobiDB-lite"/>
    </source>
</evidence>
<feature type="region of interest" description="Disordered" evidence="1">
    <location>
        <begin position="1"/>
        <end position="53"/>
    </location>
</feature>
<organism evidence="4 5">
    <name type="scientific">Micromonospora viridifaciens</name>
    <dbReference type="NCBI Taxonomy" id="1881"/>
    <lineage>
        <taxon>Bacteria</taxon>
        <taxon>Bacillati</taxon>
        <taxon>Actinomycetota</taxon>
        <taxon>Actinomycetes</taxon>
        <taxon>Micromonosporales</taxon>
        <taxon>Micromonosporaceae</taxon>
        <taxon>Micromonospora</taxon>
    </lineage>
</organism>
<sequence length="179" mass="17912">MSYPPPSGGWHDPSTHGQHSSPPADPTLPMGGSPIPSQPTPADPYAAPSAPPAAAPYAAPGGYPTAGDPYAAAGSYPAAGYPPPAYPAYGAPTAKTNTMAIVALVLALVGFASCITAPIGAILGHVARKQIQETGEQGEGMAKAAMIVGWILTALMVLGIAVYVVIIIFAINSASTSTY</sequence>
<feature type="domain" description="DUF4190" evidence="3">
    <location>
        <begin position="99"/>
        <end position="158"/>
    </location>
</feature>
<feature type="transmembrane region" description="Helical" evidence="2">
    <location>
        <begin position="99"/>
        <end position="123"/>
    </location>
</feature>
<dbReference type="RefSeq" id="WP_089009499.1">
    <property type="nucleotide sequence ID" value="NZ_LT607411.1"/>
</dbReference>
<dbReference type="EMBL" id="LT607411">
    <property type="protein sequence ID" value="SCF38030.1"/>
    <property type="molecule type" value="Genomic_DNA"/>
</dbReference>
<proteinExistence type="predicted"/>
<keyword evidence="5" id="KW-1185">Reference proteome</keyword>
<keyword evidence="2" id="KW-1133">Transmembrane helix</keyword>
<reference evidence="5" key="1">
    <citation type="submission" date="2016-06" db="EMBL/GenBank/DDBJ databases">
        <authorList>
            <person name="Varghese N."/>
            <person name="Submissions Spin"/>
        </authorList>
    </citation>
    <scope>NUCLEOTIDE SEQUENCE [LARGE SCALE GENOMIC DNA]</scope>
    <source>
        <strain evidence="5">DSM 43909</strain>
    </source>
</reference>
<evidence type="ECO:0000313" key="5">
    <source>
        <dbReference type="Proteomes" id="UP000198242"/>
    </source>
</evidence>
<dbReference type="InterPro" id="IPR025241">
    <property type="entry name" value="DUF4190"/>
</dbReference>
<protein>
    <recommendedName>
        <fullName evidence="3">DUF4190 domain-containing protein</fullName>
    </recommendedName>
</protein>
<evidence type="ECO:0000313" key="4">
    <source>
        <dbReference type="EMBL" id="SCF38030.1"/>
    </source>
</evidence>
<accession>A0A1C4ZYJ4</accession>
<dbReference type="Proteomes" id="UP000198242">
    <property type="component" value="Chromosome I"/>
</dbReference>
<gene>
    <name evidence="4" type="ORF">GA0074695_6339</name>
</gene>
<dbReference type="OrthoDB" id="4374883at2"/>
<keyword evidence="2" id="KW-0812">Transmembrane</keyword>
<keyword evidence="2" id="KW-0472">Membrane</keyword>
<name>A0A1C4ZYJ4_MICVI</name>
<feature type="transmembrane region" description="Helical" evidence="2">
    <location>
        <begin position="144"/>
        <end position="171"/>
    </location>
</feature>
<dbReference type="AlphaFoldDB" id="A0A1C4ZYJ4"/>
<evidence type="ECO:0000256" key="2">
    <source>
        <dbReference type="SAM" id="Phobius"/>
    </source>
</evidence>